<evidence type="ECO:0000313" key="1">
    <source>
        <dbReference type="EMBL" id="TMW83052.1"/>
    </source>
</evidence>
<dbReference type="AlphaFoldDB" id="A0A6N2AKK2"/>
<accession>A0A6N2AKK2</accession>
<comment type="caution">
    <text evidence="1">The sequence shown here is derived from an EMBL/GenBank/DDBJ whole genome shotgun (WGS) entry which is preliminary data.</text>
</comment>
<organism evidence="1">
    <name type="scientific">Solanum chilense</name>
    <name type="common">Tomato</name>
    <name type="synonym">Lycopersicon chilense</name>
    <dbReference type="NCBI Taxonomy" id="4083"/>
    <lineage>
        <taxon>Eukaryota</taxon>
        <taxon>Viridiplantae</taxon>
        <taxon>Streptophyta</taxon>
        <taxon>Embryophyta</taxon>
        <taxon>Tracheophyta</taxon>
        <taxon>Spermatophyta</taxon>
        <taxon>Magnoliopsida</taxon>
        <taxon>eudicotyledons</taxon>
        <taxon>Gunneridae</taxon>
        <taxon>Pentapetalae</taxon>
        <taxon>asterids</taxon>
        <taxon>lamiids</taxon>
        <taxon>Solanales</taxon>
        <taxon>Solanaceae</taxon>
        <taxon>Solanoideae</taxon>
        <taxon>Solaneae</taxon>
        <taxon>Solanum</taxon>
        <taxon>Solanum subgen. Lycopersicon</taxon>
    </lineage>
</organism>
<proteinExistence type="predicted"/>
<gene>
    <name evidence="1" type="ORF">EJD97_003143</name>
</gene>
<reference evidence="1" key="1">
    <citation type="submission" date="2019-05" db="EMBL/GenBank/DDBJ databases">
        <title>The de novo reference genome and transcriptome assemblies of the wild tomato species Solanum chilense.</title>
        <authorList>
            <person name="Stam R."/>
            <person name="Nosenko T."/>
            <person name="Hoerger A.C."/>
            <person name="Stephan W."/>
            <person name="Seidel M.A."/>
            <person name="Kuhn J.M.M."/>
            <person name="Haberer G."/>
            <person name="Tellier A."/>
        </authorList>
    </citation>
    <scope>NUCLEOTIDE SEQUENCE</scope>
    <source>
        <tissue evidence="1">Mature leaves</tissue>
    </source>
</reference>
<sequence>MGTFVAFNSHYECVSHSRPCEWRFDENFTYRHSPKEEKWIAHEYNPNYESLTRGGVIKGYYVN</sequence>
<name>A0A6N2AKK2_SOLCI</name>
<protein>
    <submittedName>
        <fullName evidence="1">Uncharacterized protein</fullName>
    </submittedName>
</protein>
<dbReference type="EMBL" id="RXGB01014202">
    <property type="protein sequence ID" value="TMW83052.1"/>
    <property type="molecule type" value="Genomic_DNA"/>
</dbReference>